<name>A0ABQ8FWX2_9PEZI</name>
<reference evidence="1 2" key="1">
    <citation type="journal article" date="2021" name="Nat. Commun.">
        <title>Genetic determinants of endophytism in the Arabidopsis root mycobiome.</title>
        <authorList>
            <person name="Mesny F."/>
            <person name="Miyauchi S."/>
            <person name="Thiergart T."/>
            <person name="Pickel B."/>
            <person name="Atanasova L."/>
            <person name="Karlsson M."/>
            <person name="Huettel B."/>
            <person name="Barry K.W."/>
            <person name="Haridas S."/>
            <person name="Chen C."/>
            <person name="Bauer D."/>
            <person name="Andreopoulos W."/>
            <person name="Pangilinan J."/>
            <person name="LaButti K."/>
            <person name="Riley R."/>
            <person name="Lipzen A."/>
            <person name="Clum A."/>
            <person name="Drula E."/>
            <person name="Henrissat B."/>
            <person name="Kohler A."/>
            <person name="Grigoriev I.V."/>
            <person name="Martin F.M."/>
            <person name="Hacquard S."/>
        </authorList>
    </citation>
    <scope>NUCLEOTIDE SEQUENCE [LARGE SCALE GENOMIC DNA]</scope>
    <source>
        <strain evidence="1 2">MPI-SDFR-AT-0080</strain>
    </source>
</reference>
<sequence>MPIQLSFRVACERLPEQADRDFPMIIASHRQSGSRLTPRMTPSTWRTAWLTQPSLVGLFREEWLHRGCRSVPWLRSYAQSLSWNVLLFGGGRGGKSNGRGSPAARAVSPASCSLMLLAYVTHLPSPHPFFRAERGATLPYISCLVAKCIRSSTCECAHLALSYLWPTASRAARIERLEALIQEEKDVGLIYEERQLAPRKGLQASGGMTKPLFVVVHMFPALDRCLFGQQWSALE</sequence>
<dbReference type="EMBL" id="JAGTJR010000041">
    <property type="protein sequence ID" value="KAH7032112.1"/>
    <property type="molecule type" value="Genomic_DNA"/>
</dbReference>
<proteinExistence type="predicted"/>
<organism evidence="1 2">
    <name type="scientific">Macrophomina phaseolina</name>
    <dbReference type="NCBI Taxonomy" id="35725"/>
    <lineage>
        <taxon>Eukaryota</taxon>
        <taxon>Fungi</taxon>
        <taxon>Dikarya</taxon>
        <taxon>Ascomycota</taxon>
        <taxon>Pezizomycotina</taxon>
        <taxon>Dothideomycetes</taxon>
        <taxon>Dothideomycetes incertae sedis</taxon>
        <taxon>Botryosphaeriales</taxon>
        <taxon>Botryosphaeriaceae</taxon>
        <taxon>Macrophomina</taxon>
    </lineage>
</organism>
<gene>
    <name evidence="1" type="ORF">B0J12DRAFT_306476</name>
</gene>
<comment type="caution">
    <text evidence="1">The sequence shown here is derived from an EMBL/GenBank/DDBJ whole genome shotgun (WGS) entry which is preliminary data.</text>
</comment>
<protein>
    <submittedName>
        <fullName evidence="1">Uncharacterized protein</fullName>
    </submittedName>
</protein>
<accession>A0ABQ8FWX2</accession>
<dbReference type="Proteomes" id="UP000774617">
    <property type="component" value="Unassembled WGS sequence"/>
</dbReference>
<evidence type="ECO:0000313" key="1">
    <source>
        <dbReference type="EMBL" id="KAH7032112.1"/>
    </source>
</evidence>
<evidence type="ECO:0000313" key="2">
    <source>
        <dbReference type="Proteomes" id="UP000774617"/>
    </source>
</evidence>
<keyword evidence="2" id="KW-1185">Reference proteome</keyword>